<name>A0ACC1JAH4_9FUNG</name>
<reference evidence="1" key="1">
    <citation type="submission" date="2022-07" db="EMBL/GenBank/DDBJ databases">
        <title>Phylogenomic reconstructions and comparative analyses of Kickxellomycotina fungi.</title>
        <authorList>
            <person name="Reynolds N.K."/>
            <person name="Stajich J.E."/>
            <person name="Barry K."/>
            <person name="Grigoriev I.V."/>
            <person name="Crous P."/>
            <person name="Smith M.E."/>
        </authorList>
    </citation>
    <scope>NUCLEOTIDE SEQUENCE</scope>
    <source>
        <strain evidence="1">NRRL 5244</strain>
    </source>
</reference>
<comment type="caution">
    <text evidence="1">The sequence shown here is derived from an EMBL/GenBank/DDBJ whole genome shotgun (WGS) entry which is preliminary data.</text>
</comment>
<dbReference type="Proteomes" id="UP001150603">
    <property type="component" value="Unassembled WGS sequence"/>
</dbReference>
<evidence type="ECO:0000313" key="1">
    <source>
        <dbReference type="EMBL" id="KAJ1944148.1"/>
    </source>
</evidence>
<keyword evidence="2" id="KW-1185">Reference proteome</keyword>
<sequence>MKVVIVTGASKGIGKSAAQHLLSQGISVVGIARTAAALAALQSEPSPTSAQFIGITGDISDESVQDRAVGVARSLGDIVGIVNNAAIVSPTGPILDATAEQWQRILGINLLAPLTLTAKCIADLKRNGGNVINVTSSTSQAPVPAFGPYGVTKVSLNYVSKAISVEYPEVTCLAFYPGVVDTDMNQDAIDAVAKYAETGNGCDMSGTTKKLAEPISADLPGRIIANLATRASHELTGQYFVYSDDAMAPYST</sequence>
<proteinExistence type="predicted"/>
<organism evidence="1 2">
    <name type="scientific">Linderina macrospora</name>
    <dbReference type="NCBI Taxonomy" id="4868"/>
    <lineage>
        <taxon>Eukaryota</taxon>
        <taxon>Fungi</taxon>
        <taxon>Fungi incertae sedis</taxon>
        <taxon>Zoopagomycota</taxon>
        <taxon>Kickxellomycotina</taxon>
        <taxon>Kickxellomycetes</taxon>
        <taxon>Kickxellales</taxon>
        <taxon>Kickxellaceae</taxon>
        <taxon>Linderina</taxon>
    </lineage>
</organism>
<accession>A0ACC1JAH4</accession>
<gene>
    <name evidence="1" type="ORF">FBU59_002684</name>
</gene>
<evidence type="ECO:0000313" key="2">
    <source>
        <dbReference type="Proteomes" id="UP001150603"/>
    </source>
</evidence>
<protein>
    <submittedName>
        <fullName evidence="1">Uncharacterized protein</fullName>
    </submittedName>
</protein>
<dbReference type="EMBL" id="JANBPW010001528">
    <property type="protein sequence ID" value="KAJ1944148.1"/>
    <property type="molecule type" value="Genomic_DNA"/>
</dbReference>